<evidence type="ECO:0000313" key="2">
    <source>
        <dbReference type="EMBL" id="NHZ79116.1"/>
    </source>
</evidence>
<keyword evidence="1" id="KW-0812">Transmembrane</keyword>
<dbReference type="RefSeq" id="WP_167086079.1">
    <property type="nucleotide sequence ID" value="NZ_WHJG01000005.1"/>
</dbReference>
<gene>
    <name evidence="2" type="ORF">F2P44_07470</name>
</gene>
<feature type="transmembrane region" description="Helical" evidence="1">
    <location>
        <begin position="64"/>
        <end position="86"/>
    </location>
</feature>
<proteinExistence type="predicted"/>
<keyword evidence="3" id="KW-1185">Reference proteome</keyword>
<accession>A0ABX0N9M7</accession>
<evidence type="ECO:0000313" key="3">
    <source>
        <dbReference type="Proteomes" id="UP000621455"/>
    </source>
</evidence>
<sequence length="91" mass="9588">MQPRTVLFVGLAGVHATIAWIWAGTSTLGPAIAATIYGPLFVLDALRLPVFGNGASGGWAAPSVPGWVCVVLFWAAVWWGVAALLARLCRR</sequence>
<dbReference type="Proteomes" id="UP000621455">
    <property type="component" value="Unassembled WGS sequence"/>
</dbReference>
<protein>
    <submittedName>
        <fullName evidence="2">Uncharacterized protein</fullName>
    </submittedName>
</protein>
<comment type="caution">
    <text evidence="2">The sequence shown here is derived from an EMBL/GenBank/DDBJ whole genome shotgun (WGS) entry which is preliminary data.</text>
</comment>
<keyword evidence="1" id="KW-1133">Transmembrane helix</keyword>
<reference evidence="2 3" key="1">
    <citation type="submission" date="2019-10" db="EMBL/GenBank/DDBJ databases">
        <title>Taxonomy of Antarctic Massilia spp.: description of Massilia rubra sp. nov., Massilia aquatica sp. nov., Massilia mucilaginosa sp. nov., Massilia frigida sp. nov. isolated from streams, lakes and regoliths.</title>
        <authorList>
            <person name="Holochova P."/>
            <person name="Sedlacek I."/>
            <person name="Kralova S."/>
            <person name="Maslanova I."/>
            <person name="Busse H.-J."/>
            <person name="Stankova E."/>
            <person name="Vrbovska V."/>
            <person name="Kovarovic V."/>
            <person name="Bartak M."/>
            <person name="Svec P."/>
            <person name="Pantucek R."/>
        </authorList>
    </citation>
    <scope>NUCLEOTIDE SEQUENCE [LARGE SCALE GENOMIC DNA]</scope>
    <source>
        <strain evidence="2 3">CCM 8695</strain>
    </source>
</reference>
<evidence type="ECO:0000256" key="1">
    <source>
        <dbReference type="SAM" id="Phobius"/>
    </source>
</evidence>
<keyword evidence="1" id="KW-0472">Membrane</keyword>
<feature type="transmembrane region" description="Helical" evidence="1">
    <location>
        <begin position="31"/>
        <end position="52"/>
    </location>
</feature>
<organism evidence="2 3">
    <name type="scientific">Massilia frigida</name>
    <dbReference type="NCBI Taxonomy" id="2609281"/>
    <lineage>
        <taxon>Bacteria</taxon>
        <taxon>Pseudomonadati</taxon>
        <taxon>Pseudomonadota</taxon>
        <taxon>Betaproteobacteria</taxon>
        <taxon>Burkholderiales</taxon>
        <taxon>Oxalobacteraceae</taxon>
        <taxon>Telluria group</taxon>
        <taxon>Massilia</taxon>
    </lineage>
</organism>
<dbReference type="EMBL" id="WHJG01000005">
    <property type="protein sequence ID" value="NHZ79116.1"/>
    <property type="molecule type" value="Genomic_DNA"/>
</dbReference>
<name>A0ABX0N9M7_9BURK</name>